<protein>
    <submittedName>
        <fullName evidence="2">Uncharacterized protein</fullName>
    </submittedName>
</protein>
<sequence>MRWVRRTSAVIVLPFISISLRRGAAIFISLVRFPSSPPFTGSAPTFSGIENLTSMPNSAHDMSLPTVLVDNITHGLTVNGNLFTFINIVFVKLLQCLIGINRVDTYKHIADHRFAWYHVRAVFASTTKIGARLGTQTPSPIRNRFVTSHPTQGCSSNNT</sequence>
<evidence type="ECO:0000313" key="3">
    <source>
        <dbReference type="EMBL" id="VFK08674.1"/>
    </source>
</evidence>
<dbReference type="EMBL" id="CAADFJ010000536">
    <property type="protein sequence ID" value="VFK08674.1"/>
    <property type="molecule type" value="Genomic_DNA"/>
</dbReference>
<organism evidence="2">
    <name type="scientific">Candidatus Kentrum eta</name>
    <dbReference type="NCBI Taxonomy" id="2126337"/>
    <lineage>
        <taxon>Bacteria</taxon>
        <taxon>Pseudomonadati</taxon>
        <taxon>Pseudomonadota</taxon>
        <taxon>Gammaproteobacteria</taxon>
        <taxon>Candidatus Kentrum</taxon>
    </lineage>
</organism>
<reference evidence="2" key="1">
    <citation type="submission" date="2019-02" db="EMBL/GenBank/DDBJ databases">
        <authorList>
            <person name="Gruber-Vodicka R. H."/>
            <person name="Seah K. B. B."/>
        </authorList>
    </citation>
    <scope>NUCLEOTIDE SEQUENCE</scope>
    <source>
        <strain evidence="3">BECK_SA2B12</strain>
        <strain evidence="2">BECK_SA2B15</strain>
    </source>
</reference>
<feature type="region of interest" description="Disordered" evidence="1">
    <location>
        <begin position="140"/>
        <end position="159"/>
    </location>
</feature>
<dbReference type="EMBL" id="CAADFG010000574">
    <property type="protein sequence ID" value="VFK05631.1"/>
    <property type="molecule type" value="Genomic_DNA"/>
</dbReference>
<dbReference type="AlphaFoldDB" id="A0A450VLL0"/>
<evidence type="ECO:0000256" key="1">
    <source>
        <dbReference type="SAM" id="MobiDB-lite"/>
    </source>
</evidence>
<proteinExistence type="predicted"/>
<accession>A0A450VLL0</accession>
<evidence type="ECO:0000313" key="2">
    <source>
        <dbReference type="EMBL" id="VFK05631.1"/>
    </source>
</evidence>
<name>A0A450VLL0_9GAMM</name>
<gene>
    <name evidence="2" type="ORF">BECKH772A_GA0070896_105741</name>
    <name evidence="3" type="ORF">BECKH772C_GA0070978_105362</name>
</gene>